<evidence type="ECO:0000313" key="2">
    <source>
        <dbReference type="EMBL" id="KEZ19516.1"/>
    </source>
</evidence>
<dbReference type="Gene3D" id="1.10.287.470">
    <property type="entry name" value="Helix hairpin bin"/>
    <property type="match status" value="1"/>
</dbReference>
<dbReference type="RefSeq" id="WP_037519128.1">
    <property type="nucleotide sequence ID" value="NZ_CP115456.1"/>
</dbReference>
<dbReference type="EMBL" id="JGVR01000009">
    <property type="protein sequence ID" value="KEZ19516.1"/>
    <property type="molecule type" value="Genomic_DNA"/>
</dbReference>
<dbReference type="STRING" id="13690.AX777_00670"/>
<dbReference type="AlphaFoldDB" id="A0A084ENH4"/>
<protein>
    <submittedName>
        <fullName evidence="2">Putative HlyD family secretion protein</fullName>
    </submittedName>
</protein>
<proteinExistence type="predicted"/>
<evidence type="ECO:0000313" key="3">
    <source>
        <dbReference type="Proteomes" id="UP000028534"/>
    </source>
</evidence>
<sequence length="363" mass="38623">MSMNKRWIVRGLIVAAVAGIAFLLWTLLKPAGLPEGIVGGNGRLEATEIDVASKSAGRIKDIVADEGQLVKAGEIVAHMDVDVLDAQRTEAVAQLAEAQNAVLVAQTQVAQRESEKAAAQAVVRQRIAELNASRKRLARSETLAREGATAVQERDDDAAQTEGAAAAVEAARAQLASAEVAITNARNQVIGSRSRVEAGRATIQRIEADINDSSLRAPRDGRVQYRVAQPGEVVTAGGRVLSLVDLSDVTISFFLPATAAGRVAIGSEARIVLDAIPDYPIPARISFVADVAQFTPKTVETQSEREKMMFRVKARIDPALLRKHIAQVKTGLPGMAYVRIDPGIAWPASLAVRALPEGSRAVQ</sequence>
<dbReference type="Gene3D" id="2.40.50.100">
    <property type="match status" value="1"/>
</dbReference>
<feature type="transmembrane region" description="Helical" evidence="1">
    <location>
        <begin position="7"/>
        <end position="28"/>
    </location>
</feature>
<keyword evidence="1" id="KW-1133">Transmembrane helix</keyword>
<dbReference type="GO" id="GO:0005886">
    <property type="term" value="C:plasma membrane"/>
    <property type="evidence" value="ECO:0007669"/>
    <property type="project" value="TreeGrafter"/>
</dbReference>
<keyword evidence="1" id="KW-0472">Membrane</keyword>
<dbReference type="Gene3D" id="2.40.30.170">
    <property type="match status" value="1"/>
</dbReference>
<gene>
    <name evidence="2" type="ORF">CP98_02038</name>
</gene>
<dbReference type="PANTHER" id="PTHR30438:SF2">
    <property type="entry name" value="MEMBRANE PROTEIN"/>
    <property type="match status" value="1"/>
</dbReference>
<dbReference type="SUPFAM" id="SSF111369">
    <property type="entry name" value="HlyD-like secretion proteins"/>
    <property type="match status" value="2"/>
</dbReference>
<dbReference type="PATRIC" id="fig|13690.10.peg.2095"/>
<accession>A0A084ENH4</accession>
<name>A0A084ENH4_SPHYA</name>
<organism evidence="2 3">
    <name type="scientific">Sphingobium yanoikuyae</name>
    <name type="common">Sphingomonas yanoikuyae</name>
    <dbReference type="NCBI Taxonomy" id="13690"/>
    <lineage>
        <taxon>Bacteria</taxon>
        <taxon>Pseudomonadati</taxon>
        <taxon>Pseudomonadota</taxon>
        <taxon>Alphaproteobacteria</taxon>
        <taxon>Sphingomonadales</taxon>
        <taxon>Sphingomonadaceae</taxon>
        <taxon>Sphingobium</taxon>
    </lineage>
</organism>
<comment type="caution">
    <text evidence="2">The sequence shown here is derived from an EMBL/GenBank/DDBJ whole genome shotgun (WGS) entry which is preliminary data.</text>
</comment>
<dbReference type="PANTHER" id="PTHR30438">
    <property type="entry name" value="36 KDA ANTIGEN-RELATED"/>
    <property type="match status" value="1"/>
</dbReference>
<reference evidence="2 3" key="1">
    <citation type="submission" date="2014-03" db="EMBL/GenBank/DDBJ databases">
        <title>Genome sequence of Sphingobium yanoikuyae B1.</title>
        <authorList>
            <person name="Gan H.M."/>
            <person name="Gan H.Y."/>
            <person name="Savka M.A."/>
        </authorList>
    </citation>
    <scope>NUCLEOTIDE SEQUENCE [LARGE SCALE GENOMIC DNA]</scope>
    <source>
        <strain evidence="2 3">B1</strain>
    </source>
</reference>
<keyword evidence="1" id="KW-0812">Transmembrane</keyword>
<evidence type="ECO:0000256" key="1">
    <source>
        <dbReference type="SAM" id="Phobius"/>
    </source>
</evidence>
<dbReference type="Proteomes" id="UP000028534">
    <property type="component" value="Unassembled WGS sequence"/>
</dbReference>
<dbReference type="eggNOG" id="COG0845">
    <property type="taxonomic scope" value="Bacteria"/>
</dbReference>